<keyword evidence="2" id="KW-1185">Reference proteome</keyword>
<accession>I3DK99</accession>
<comment type="caution">
    <text evidence="1">The sequence shown here is derived from an EMBL/GenBank/DDBJ whole genome shotgun (WGS) entry which is preliminary data.</text>
</comment>
<evidence type="ECO:0000313" key="2">
    <source>
        <dbReference type="Proteomes" id="UP000006457"/>
    </source>
</evidence>
<evidence type="ECO:0000313" key="1">
    <source>
        <dbReference type="EMBL" id="EIJ72142.1"/>
    </source>
</evidence>
<name>I3DK99_9PAST</name>
<dbReference type="Proteomes" id="UP000006457">
    <property type="component" value="Unassembled WGS sequence"/>
</dbReference>
<protein>
    <submittedName>
        <fullName evidence="1">Uncharacterized protein</fullName>
    </submittedName>
</protein>
<proteinExistence type="predicted"/>
<reference evidence="1 2" key="1">
    <citation type="submission" date="2012-03" db="EMBL/GenBank/DDBJ databases">
        <authorList>
            <person name="Harkins D.M."/>
            <person name="Madupu R."/>
            <person name="Durkin A.S."/>
            <person name="Torralba M."/>
            <person name="Methe B."/>
            <person name="Sutton G.G."/>
            <person name="Nelson K.E."/>
        </authorList>
    </citation>
    <scope>NUCLEOTIDE SEQUENCE [LARGE SCALE GENOMIC DNA]</scope>
    <source>
        <strain evidence="1 2">CCUG 2042</strain>
    </source>
</reference>
<gene>
    <name evidence="1" type="ORF">HMPREF1052_2067</name>
</gene>
<dbReference type="Gene3D" id="1.20.58.1790">
    <property type="entry name" value="JHP933, helical tail domain"/>
    <property type="match status" value="1"/>
</dbReference>
<dbReference type="EMBL" id="AJSX01000003">
    <property type="protein sequence ID" value="EIJ72142.1"/>
    <property type="molecule type" value="Genomic_DNA"/>
</dbReference>
<dbReference type="AlphaFoldDB" id="I3DK99"/>
<sequence>MDFDGENTRTKGRDLFDLHVIAKNYTQQFTSTLAVRLMNFSADPDKLVSLYKEDIREGKLLTS</sequence>
<dbReference type="PATRIC" id="fig|1095749.3.peg.31"/>
<dbReference type="eggNOG" id="COG2253">
    <property type="taxonomic scope" value="Bacteria"/>
</dbReference>
<organism evidence="1 2">
    <name type="scientific">Pasteurella bettyae CCUG 2042</name>
    <dbReference type="NCBI Taxonomy" id="1095749"/>
    <lineage>
        <taxon>Bacteria</taxon>
        <taxon>Pseudomonadati</taxon>
        <taxon>Pseudomonadota</taxon>
        <taxon>Gammaproteobacteria</taxon>
        <taxon>Pasteurellales</taxon>
        <taxon>Pasteurellaceae</taxon>
        <taxon>Pasteurella</taxon>
    </lineage>
</organism>